<feature type="region of interest" description="Disordered" evidence="5">
    <location>
        <begin position="1"/>
        <end position="22"/>
    </location>
</feature>
<dbReference type="SMART" id="SM00231">
    <property type="entry name" value="FA58C"/>
    <property type="match status" value="1"/>
</dbReference>
<comment type="caution">
    <text evidence="7">The sequence shown here is derived from an EMBL/GenBank/DDBJ whole genome shotgun (WGS) entry which is preliminary data.</text>
</comment>
<reference evidence="7 8" key="1">
    <citation type="submission" date="2016-01" db="EMBL/GenBank/DDBJ databases">
        <title>Genome sequence of Oerskovia enterophila VJag, an agar and cellulose degrading bacterium.</title>
        <authorList>
            <person name="Poehlein A."/>
            <person name="Jag V."/>
            <person name="Bengelsdorf F."/>
            <person name="Duerre P."/>
            <person name="Daniel R."/>
        </authorList>
    </citation>
    <scope>NUCLEOTIDE SEQUENCE [LARGE SCALE GENOMIC DNA]</scope>
    <source>
        <strain evidence="7 8">VJag</strain>
    </source>
</reference>
<dbReference type="SUPFAM" id="SSF55545">
    <property type="entry name" value="beta-N-acetylhexosaminidase-like domain"/>
    <property type="match status" value="1"/>
</dbReference>
<dbReference type="PANTHER" id="PTHR43678:SF1">
    <property type="entry name" value="BETA-N-ACETYLHEXOSAMINIDASE"/>
    <property type="match status" value="1"/>
</dbReference>
<dbReference type="GO" id="GO:0005975">
    <property type="term" value="P:carbohydrate metabolic process"/>
    <property type="evidence" value="ECO:0007669"/>
    <property type="project" value="InterPro"/>
</dbReference>
<dbReference type="InterPro" id="IPR052764">
    <property type="entry name" value="GH20_Enzymes"/>
</dbReference>
<dbReference type="Gene3D" id="3.30.379.10">
    <property type="entry name" value="Chitobiase/beta-hexosaminidase domain 2-like"/>
    <property type="match status" value="1"/>
</dbReference>
<feature type="domain" description="F5/8 type C" evidence="6">
    <location>
        <begin position="659"/>
        <end position="798"/>
    </location>
</feature>
<dbReference type="EMBL" id="LRIE01000082">
    <property type="protein sequence ID" value="KZM34088.1"/>
    <property type="molecule type" value="Genomic_DNA"/>
</dbReference>
<protein>
    <submittedName>
        <fullName evidence="7">Chitobiase</fullName>
        <ecNumber evidence="7">3.2.1.52</ecNumber>
    </submittedName>
</protein>
<evidence type="ECO:0000256" key="2">
    <source>
        <dbReference type="ARBA" id="ARBA00022801"/>
    </source>
</evidence>
<dbReference type="RefSeq" id="WP_082849151.1">
    <property type="nucleotide sequence ID" value="NZ_LRIE01000082.1"/>
</dbReference>
<dbReference type="PROSITE" id="PS50022">
    <property type="entry name" value="FA58C_3"/>
    <property type="match status" value="2"/>
</dbReference>
<dbReference type="CDD" id="cd06564">
    <property type="entry name" value="GH20_DspB_LnbB-like"/>
    <property type="match status" value="1"/>
</dbReference>
<evidence type="ECO:0000313" key="7">
    <source>
        <dbReference type="EMBL" id="KZM34088.1"/>
    </source>
</evidence>
<dbReference type="EC" id="3.2.1.52" evidence="7"/>
<dbReference type="SUPFAM" id="SSF49785">
    <property type="entry name" value="Galactose-binding domain-like"/>
    <property type="match status" value="2"/>
</dbReference>
<feature type="compositionally biased region" description="Polar residues" evidence="5">
    <location>
        <begin position="565"/>
        <end position="579"/>
    </location>
</feature>
<dbReference type="Pfam" id="PF02838">
    <property type="entry name" value="Glyco_hydro_20b"/>
    <property type="match status" value="1"/>
</dbReference>
<gene>
    <name evidence="7" type="primary">chb</name>
    <name evidence="7" type="ORF">OJAG_32400</name>
</gene>
<dbReference type="AlphaFoldDB" id="A0A161YE91"/>
<dbReference type="Pfam" id="PF00754">
    <property type="entry name" value="F5_F8_type_C"/>
    <property type="match status" value="1"/>
</dbReference>
<evidence type="ECO:0000256" key="5">
    <source>
        <dbReference type="SAM" id="MobiDB-lite"/>
    </source>
</evidence>
<dbReference type="Gene3D" id="3.20.20.80">
    <property type="entry name" value="Glycosidases"/>
    <property type="match status" value="1"/>
</dbReference>
<dbReference type="GO" id="GO:0004563">
    <property type="term" value="F:beta-N-acetylhexosaminidase activity"/>
    <property type="evidence" value="ECO:0007669"/>
    <property type="project" value="UniProtKB-EC"/>
</dbReference>
<feature type="active site" description="Proton donor" evidence="4">
    <location>
        <position position="352"/>
    </location>
</feature>
<keyword evidence="2 7" id="KW-0378">Hydrolase</keyword>
<dbReference type="STRING" id="43678.OJAG_32400"/>
<proteinExistence type="inferred from homology"/>
<dbReference type="PANTHER" id="PTHR43678">
    <property type="entry name" value="PUTATIVE (AFU_ORTHOLOGUE AFUA_2G00640)-RELATED"/>
    <property type="match status" value="1"/>
</dbReference>
<dbReference type="InterPro" id="IPR025705">
    <property type="entry name" value="Beta_hexosaminidase_sua/sub"/>
</dbReference>
<dbReference type="Pfam" id="PF22633">
    <property type="entry name" value="F5_F8_type_C_2"/>
    <property type="match status" value="1"/>
</dbReference>
<dbReference type="InterPro" id="IPR015882">
    <property type="entry name" value="HEX_bac_N"/>
</dbReference>
<feature type="compositionally biased region" description="Polar residues" evidence="5">
    <location>
        <begin position="547"/>
        <end position="556"/>
    </location>
</feature>
<dbReference type="PATRIC" id="fig|43678.3.peg.3399"/>
<keyword evidence="3 7" id="KW-0326">Glycosidase</keyword>
<dbReference type="InterPro" id="IPR017853">
    <property type="entry name" value="GH"/>
</dbReference>
<name>A0A161YE91_9CELL</name>
<dbReference type="InterPro" id="IPR000421">
    <property type="entry name" value="FA58C"/>
</dbReference>
<feature type="region of interest" description="Disordered" evidence="5">
    <location>
        <begin position="544"/>
        <end position="579"/>
    </location>
</feature>
<dbReference type="InterPro" id="IPR008979">
    <property type="entry name" value="Galactose-bd-like_sf"/>
</dbReference>
<evidence type="ECO:0000256" key="4">
    <source>
        <dbReference type="PIRSR" id="PIRSR625705-1"/>
    </source>
</evidence>
<organism evidence="7 8">
    <name type="scientific">Oerskovia enterophila</name>
    <dbReference type="NCBI Taxonomy" id="43678"/>
    <lineage>
        <taxon>Bacteria</taxon>
        <taxon>Bacillati</taxon>
        <taxon>Actinomycetota</taxon>
        <taxon>Actinomycetes</taxon>
        <taxon>Micrococcales</taxon>
        <taxon>Cellulomonadaceae</taxon>
        <taxon>Oerskovia</taxon>
    </lineage>
</organism>
<accession>A0A161YE91</accession>
<dbReference type="OrthoDB" id="5480482at2"/>
<dbReference type="InterPro" id="IPR029018">
    <property type="entry name" value="Hex-like_dom2"/>
</dbReference>
<evidence type="ECO:0000256" key="3">
    <source>
        <dbReference type="ARBA" id="ARBA00023295"/>
    </source>
</evidence>
<dbReference type="Gene3D" id="2.60.120.260">
    <property type="entry name" value="Galactose-binding domain-like"/>
    <property type="match status" value="2"/>
</dbReference>
<dbReference type="Proteomes" id="UP000076447">
    <property type="component" value="Unassembled WGS sequence"/>
</dbReference>
<dbReference type="PRINTS" id="PR00738">
    <property type="entry name" value="GLHYDRLASE20"/>
</dbReference>
<feature type="domain" description="F5/8 type C" evidence="6">
    <location>
        <begin position="531"/>
        <end position="650"/>
    </location>
</feature>
<evidence type="ECO:0000259" key="6">
    <source>
        <dbReference type="PROSITE" id="PS50022"/>
    </source>
</evidence>
<dbReference type="SUPFAM" id="SSF51445">
    <property type="entry name" value="(Trans)glycosidases"/>
    <property type="match status" value="1"/>
</dbReference>
<evidence type="ECO:0000256" key="1">
    <source>
        <dbReference type="ARBA" id="ARBA00006285"/>
    </source>
</evidence>
<comment type="similarity">
    <text evidence="1">Belongs to the glycosyl hydrolase 20 family.</text>
</comment>
<dbReference type="InterPro" id="IPR015883">
    <property type="entry name" value="Glyco_hydro_20_cat"/>
</dbReference>
<dbReference type="Pfam" id="PF00728">
    <property type="entry name" value="Glyco_hydro_20"/>
    <property type="match status" value="1"/>
</dbReference>
<evidence type="ECO:0000313" key="8">
    <source>
        <dbReference type="Proteomes" id="UP000076447"/>
    </source>
</evidence>
<sequence>MHAVPPPVSPARGLLPGRRPSAARRRTVASATALALALGTAVGSVALTAPAAADATNAKPAVVPTLKEWTGGSGSFDLDASTRIVVPAALEEMGRQVATDIAELTARTVPVALDAAPDDGDIVLVVDPGLVHAAGGERFAEEGYVLDVDPERLTVTAPTEQGAFYGTRSFLQVLVQSPGRGSVPVGESVDWPDYASRGFMLDVGRRFFTPEFVRDYISMMSWFKLNEFQIHLMDNEISPAGGNWANAQAGFRLESDNPAFAGLASTDGAYDRADWQSFEDTAAAHAVTIIPEIEGPAHARSVVRWKPELGTNGGNSDHLDLSKPEATAVMKSIFTEFAPWFEGPDVHMGVDEYYASPALFRDYFNTMAAHVRSLGKHPRAWGSFTQMHGNANGYDRDVTINSWNGGWYSIESAYADGYRFLNTDDSTLYVVPFASYYHGNGLNNQWLYSSWAPDKTGNKTVPEGAAEGAMFAVWNDLVHADYSQQDVHGLVELSFPTIAQKTWDGATPELTFAQFSALTRTLGLGPGIEVVDFTRGGQLAGELSHGATVTASSSDEGNGPEHLTDGQTTTRWSTRSTEPASLTVDLGSVQTVGAVEADWTAAAAASYTVEVSVDGSTWTRASRHRNATGAGVDRATFAAQEARYVRLSAVVGGPDGVGAWRLSVLGRPDLALGAVATASGVEAGTTMTAANVVDGDPSTRWSADYGAQPWVQVDLGAARTVDEITLRWEAASATAYRVEVSQDGASWSPLVTRTGLAGGARTDVLTVTATTARYVRVTTTTKSLSPYLSLYDLEVRGAAPAEEAQVTATATVRCVAGRAQVSVDVVNDDVVPVDLVVSTPYGSRSFSALSPEKRAHAAFSTRAVGVEGGTAVVEVAPTGASEQAVPVEVPFTGADCG</sequence>